<keyword evidence="5 10" id="KW-0132">Cell division</keyword>
<protein>
    <recommendedName>
        <fullName evidence="3 10">Cell division protein FtsX</fullName>
    </recommendedName>
</protein>
<comment type="subcellular location">
    <subcellularLocation>
        <location evidence="1">Cell membrane</location>
        <topology evidence="1">Multi-pass membrane protein</topology>
    </subcellularLocation>
</comment>
<name>A0A554LJS6_9BACT</name>
<evidence type="ECO:0000256" key="4">
    <source>
        <dbReference type="ARBA" id="ARBA00022475"/>
    </source>
</evidence>
<keyword evidence="6 11" id="KW-0812">Transmembrane</keyword>
<dbReference type="Proteomes" id="UP000316495">
    <property type="component" value="Unassembled WGS sequence"/>
</dbReference>
<accession>A0A554LJS6</accession>
<feature type="transmembrane region" description="Helical" evidence="11">
    <location>
        <begin position="258"/>
        <end position="285"/>
    </location>
</feature>
<proteinExistence type="inferred from homology"/>
<dbReference type="PIRSF" id="PIRSF003097">
    <property type="entry name" value="FtsX"/>
    <property type="match status" value="1"/>
</dbReference>
<dbReference type="GO" id="GO:0051301">
    <property type="term" value="P:cell division"/>
    <property type="evidence" value="ECO:0007669"/>
    <property type="project" value="UniProtKB-KW"/>
</dbReference>
<dbReference type="InterPro" id="IPR004513">
    <property type="entry name" value="FtsX"/>
</dbReference>
<evidence type="ECO:0000313" key="15">
    <source>
        <dbReference type="Proteomes" id="UP000316495"/>
    </source>
</evidence>
<reference evidence="14 15" key="1">
    <citation type="submission" date="2017-07" db="EMBL/GenBank/DDBJ databases">
        <title>Mechanisms for carbon and nitrogen cycling indicate functional differentiation within the Candidate Phyla Radiation.</title>
        <authorList>
            <person name="Danczak R.E."/>
            <person name="Johnston M.D."/>
            <person name="Kenah C."/>
            <person name="Slattery M."/>
            <person name="Wrighton K.C."/>
            <person name="Wilkins M.J."/>
        </authorList>
    </citation>
    <scope>NUCLEOTIDE SEQUENCE [LARGE SCALE GENOMIC DNA]</scope>
    <source>
        <strain evidence="14">Athens1014_28</strain>
    </source>
</reference>
<keyword evidence="9 10" id="KW-0131">Cell cycle</keyword>
<evidence type="ECO:0000256" key="7">
    <source>
        <dbReference type="ARBA" id="ARBA00022989"/>
    </source>
</evidence>
<comment type="similarity">
    <text evidence="2 10">Belongs to the ABC-4 integral membrane protein family. FtsX subfamily.</text>
</comment>
<dbReference type="PANTHER" id="PTHR47755:SF1">
    <property type="entry name" value="CELL DIVISION PROTEIN FTSX"/>
    <property type="match status" value="1"/>
</dbReference>
<dbReference type="EMBL" id="VMGN01000054">
    <property type="protein sequence ID" value="TSC93088.1"/>
    <property type="molecule type" value="Genomic_DNA"/>
</dbReference>
<comment type="caution">
    <text evidence="14">The sequence shown here is derived from an EMBL/GenBank/DDBJ whole genome shotgun (WGS) entry which is preliminary data.</text>
</comment>
<evidence type="ECO:0000256" key="8">
    <source>
        <dbReference type="ARBA" id="ARBA00023136"/>
    </source>
</evidence>
<keyword evidence="7 11" id="KW-1133">Transmembrane helix</keyword>
<dbReference type="Pfam" id="PF02687">
    <property type="entry name" value="FtsX"/>
    <property type="match status" value="1"/>
</dbReference>
<dbReference type="Gene3D" id="3.30.70.3040">
    <property type="match status" value="1"/>
</dbReference>
<dbReference type="InterPro" id="IPR003838">
    <property type="entry name" value="ABC3_permease_C"/>
</dbReference>
<evidence type="ECO:0000256" key="10">
    <source>
        <dbReference type="PIRNR" id="PIRNR003097"/>
    </source>
</evidence>
<evidence type="ECO:0000256" key="6">
    <source>
        <dbReference type="ARBA" id="ARBA00022692"/>
    </source>
</evidence>
<feature type="transmembrane region" description="Helical" evidence="11">
    <location>
        <begin position="167"/>
        <end position="187"/>
    </location>
</feature>
<feature type="domain" description="ABC3 transporter permease C-terminal" evidence="12">
    <location>
        <begin position="170"/>
        <end position="292"/>
    </location>
</feature>
<dbReference type="PANTHER" id="PTHR47755">
    <property type="entry name" value="CELL DIVISION PROTEIN FTSX"/>
    <property type="match status" value="1"/>
</dbReference>
<dbReference type="InterPro" id="IPR040690">
    <property type="entry name" value="FtsX_ECD"/>
</dbReference>
<evidence type="ECO:0000256" key="2">
    <source>
        <dbReference type="ARBA" id="ARBA00007379"/>
    </source>
</evidence>
<evidence type="ECO:0000313" key="14">
    <source>
        <dbReference type="EMBL" id="TSC93088.1"/>
    </source>
</evidence>
<evidence type="ECO:0000256" key="3">
    <source>
        <dbReference type="ARBA" id="ARBA00021907"/>
    </source>
</evidence>
<dbReference type="Pfam" id="PF18075">
    <property type="entry name" value="FtsX_ECD"/>
    <property type="match status" value="1"/>
</dbReference>
<evidence type="ECO:0000256" key="9">
    <source>
        <dbReference type="ARBA" id="ARBA00023306"/>
    </source>
</evidence>
<dbReference type="GO" id="GO:0005886">
    <property type="term" value="C:plasma membrane"/>
    <property type="evidence" value="ECO:0007669"/>
    <property type="project" value="UniProtKB-SubCell"/>
</dbReference>
<evidence type="ECO:0000256" key="5">
    <source>
        <dbReference type="ARBA" id="ARBA00022618"/>
    </source>
</evidence>
<evidence type="ECO:0000256" key="11">
    <source>
        <dbReference type="SAM" id="Phobius"/>
    </source>
</evidence>
<dbReference type="AlphaFoldDB" id="A0A554LJS6"/>
<gene>
    <name evidence="14" type="ORF">Athens101428_749</name>
</gene>
<evidence type="ECO:0000259" key="13">
    <source>
        <dbReference type="Pfam" id="PF18075"/>
    </source>
</evidence>
<organism evidence="14 15">
    <name type="scientific">Candidatus Berkelbacteria bacterium Athens1014_28</name>
    <dbReference type="NCBI Taxonomy" id="2017145"/>
    <lineage>
        <taxon>Bacteria</taxon>
        <taxon>Candidatus Berkelbacteria</taxon>
    </lineage>
</organism>
<sequence length="295" mass="33281">MGFVSFWRNRLLSLATSVIIFLALFIISVFATTTMIANNVSTALKNKVDLTIYLKDSISEDQIVALEEIITARPEVTSIKFVSKTDALNIWRLRQAGNLDLQNVITEEDNPLPQSFEIKTINPEDIQSVASYFDNVEYASLIQEISYEQSKALIDRLIKITHLIKTVGWALSAIFILISVLIVYNTLRLTIYSRSDEIEIMNLVGASGFYIRGPFVFEGMTYGITGAILAAISFYFSYRFSMPYIRNYLSTSDISATLSINVWLIMATQLLIGLLMGAICSLLAMRRYLNINKKK</sequence>
<evidence type="ECO:0000259" key="12">
    <source>
        <dbReference type="Pfam" id="PF02687"/>
    </source>
</evidence>
<feature type="domain" description="FtsX extracellular" evidence="13">
    <location>
        <begin position="48"/>
        <end position="137"/>
    </location>
</feature>
<keyword evidence="4 10" id="KW-1003">Cell membrane</keyword>
<evidence type="ECO:0000256" key="1">
    <source>
        <dbReference type="ARBA" id="ARBA00004651"/>
    </source>
</evidence>
<keyword evidence="8 10" id="KW-0472">Membrane</keyword>
<feature type="transmembrane region" description="Helical" evidence="11">
    <location>
        <begin position="219"/>
        <end position="238"/>
    </location>
</feature>